<organism evidence="2 3">
    <name type="scientific">Paragonimus westermani</name>
    <dbReference type="NCBI Taxonomy" id="34504"/>
    <lineage>
        <taxon>Eukaryota</taxon>
        <taxon>Metazoa</taxon>
        <taxon>Spiralia</taxon>
        <taxon>Lophotrochozoa</taxon>
        <taxon>Platyhelminthes</taxon>
        <taxon>Trematoda</taxon>
        <taxon>Digenea</taxon>
        <taxon>Plagiorchiida</taxon>
        <taxon>Troglotremata</taxon>
        <taxon>Troglotrematidae</taxon>
        <taxon>Paragonimus</taxon>
    </lineage>
</organism>
<dbReference type="InterPro" id="IPR012958">
    <property type="entry name" value="CHD_N"/>
</dbReference>
<keyword evidence="3" id="KW-1185">Reference proteome</keyword>
<name>A0A5J4N362_9TREM</name>
<feature type="domain" description="CHD N-terminal" evidence="1">
    <location>
        <begin position="31"/>
        <end position="84"/>
    </location>
</feature>
<dbReference type="EMBL" id="QNGE01018292">
    <property type="protein sequence ID" value="KAA3669936.1"/>
    <property type="molecule type" value="Genomic_DNA"/>
</dbReference>
<proteinExistence type="predicted"/>
<comment type="caution">
    <text evidence="2">The sequence shown here is derived from an EMBL/GenBank/DDBJ whole genome shotgun (WGS) entry which is preliminary data.</text>
</comment>
<evidence type="ECO:0000259" key="1">
    <source>
        <dbReference type="Pfam" id="PF08073"/>
    </source>
</evidence>
<sequence length="96" mass="11630">MESRRRLKSKPLRKEKTVDQLCDDLGIEDVELTYSTEDFENWTIQKLFDQYVRPLIIQKNPNATREDIQKVLDAKWKEFAIMNPYIPKGEEGWRRW</sequence>
<protein>
    <recommendedName>
        <fullName evidence="1">CHD N-terminal domain-containing protein</fullName>
    </recommendedName>
</protein>
<gene>
    <name evidence="2" type="ORF">DEA37_0011967</name>
</gene>
<reference evidence="2 3" key="1">
    <citation type="journal article" date="2019" name="Gigascience">
        <title>Whole-genome sequence of the oriental lung fluke Paragonimus westermani.</title>
        <authorList>
            <person name="Oey H."/>
            <person name="Zakrzewski M."/>
            <person name="Narain K."/>
            <person name="Devi K.R."/>
            <person name="Agatsuma T."/>
            <person name="Nawaratna S."/>
            <person name="Gobert G.N."/>
            <person name="Jones M.K."/>
            <person name="Ragan M.A."/>
            <person name="McManus D.P."/>
            <person name="Krause L."/>
        </authorList>
    </citation>
    <scope>NUCLEOTIDE SEQUENCE [LARGE SCALE GENOMIC DNA]</scope>
    <source>
        <strain evidence="2 3">IND2009</strain>
    </source>
</reference>
<evidence type="ECO:0000313" key="2">
    <source>
        <dbReference type="EMBL" id="KAA3669936.1"/>
    </source>
</evidence>
<dbReference type="Proteomes" id="UP000324629">
    <property type="component" value="Unassembled WGS sequence"/>
</dbReference>
<dbReference type="Pfam" id="PF08073">
    <property type="entry name" value="CHDNT"/>
    <property type="match status" value="1"/>
</dbReference>
<accession>A0A5J4N362</accession>
<evidence type="ECO:0000313" key="3">
    <source>
        <dbReference type="Proteomes" id="UP000324629"/>
    </source>
</evidence>
<dbReference type="AlphaFoldDB" id="A0A5J4N362"/>